<accession>A0A2T2P538</accession>
<dbReference type="EMBL" id="KZ678129">
    <property type="protein sequence ID" value="PSN72792.1"/>
    <property type="molecule type" value="Genomic_DNA"/>
</dbReference>
<evidence type="ECO:0000313" key="2">
    <source>
        <dbReference type="Proteomes" id="UP000240883"/>
    </source>
</evidence>
<protein>
    <submittedName>
        <fullName evidence="1">Uncharacterized protein</fullName>
    </submittedName>
</protein>
<proteinExistence type="predicted"/>
<evidence type="ECO:0000313" key="1">
    <source>
        <dbReference type="EMBL" id="PSN72792.1"/>
    </source>
</evidence>
<sequence length="367" mass="43563">MSRGMPVTFAQLPREIRDLIWSEAAAVQYQHIAESMPEPCEIPIDDRMRLAYFGPIDERLRQAFVGYDSLPNYVERQPLRLYVYSSRGRLRVGVNEFQTLVNRLPMSTVNYEARSGAVDFCRVQIKHIHLFYALDEHSHLSESNRDDLLEPIFGQATTVRVSVTWDEDWGNPAIFESAENFVEILSRIFGSRVERIEMSSWFENYHKFEDMYWPHTVKTVEQEDEYIDRIPTAIHDLDHDTFDFIMTPERIVYAKEEIRNTYSYDKLRSLGQHLFKLHELLDVSNLKLPRLQGVNQEMQTAVNGDWRPTRIKANIMESGIWVNWNDVVVGCRHSFQERYGDRWGKFLDNLFEQKRLRYMRMKDKYLE</sequence>
<name>A0A2T2P538_CORCC</name>
<dbReference type="OrthoDB" id="3764745at2759"/>
<reference evidence="1 2" key="1">
    <citation type="journal article" date="2018" name="Front. Microbiol.">
        <title>Genome-Wide Analysis of Corynespora cassiicola Leaf Fall Disease Putative Effectors.</title>
        <authorList>
            <person name="Lopez D."/>
            <person name="Ribeiro S."/>
            <person name="Label P."/>
            <person name="Fumanal B."/>
            <person name="Venisse J.S."/>
            <person name="Kohler A."/>
            <person name="de Oliveira R.R."/>
            <person name="Labutti K."/>
            <person name="Lipzen A."/>
            <person name="Lail K."/>
            <person name="Bauer D."/>
            <person name="Ohm R.A."/>
            <person name="Barry K.W."/>
            <person name="Spatafora J."/>
            <person name="Grigoriev I.V."/>
            <person name="Martin F.M."/>
            <person name="Pujade-Renaud V."/>
        </authorList>
    </citation>
    <scope>NUCLEOTIDE SEQUENCE [LARGE SCALE GENOMIC DNA]</scope>
    <source>
        <strain evidence="1 2">Philippines</strain>
    </source>
</reference>
<organism evidence="1 2">
    <name type="scientific">Corynespora cassiicola Philippines</name>
    <dbReference type="NCBI Taxonomy" id="1448308"/>
    <lineage>
        <taxon>Eukaryota</taxon>
        <taxon>Fungi</taxon>
        <taxon>Dikarya</taxon>
        <taxon>Ascomycota</taxon>
        <taxon>Pezizomycotina</taxon>
        <taxon>Dothideomycetes</taxon>
        <taxon>Pleosporomycetidae</taxon>
        <taxon>Pleosporales</taxon>
        <taxon>Corynesporascaceae</taxon>
        <taxon>Corynespora</taxon>
    </lineage>
</organism>
<dbReference type="Proteomes" id="UP000240883">
    <property type="component" value="Unassembled WGS sequence"/>
</dbReference>
<dbReference type="AlphaFoldDB" id="A0A2T2P538"/>
<keyword evidence="2" id="KW-1185">Reference proteome</keyword>
<gene>
    <name evidence="1" type="ORF">BS50DRAFT_616328</name>
</gene>